<feature type="chain" id="PRO_5014686543" evidence="2">
    <location>
        <begin position="20"/>
        <end position="647"/>
    </location>
</feature>
<dbReference type="GO" id="GO:0003755">
    <property type="term" value="F:peptidyl-prolyl cis-trans isomerase activity"/>
    <property type="evidence" value="ECO:0007669"/>
    <property type="project" value="UniProtKB-KW"/>
</dbReference>
<evidence type="ECO:0000313" key="5">
    <source>
        <dbReference type="Proteomes" id="UP000236454"/>
    </source>
</evidence>
<dbReference type="AlphaFoldDB" id="A0A1I7AH88"/>
<dbReference type="SUPFAM" id="SSF109998">
    <property type="entry name" value="Triger factor/SurA peptide-binding domain-like"/>
    <property type="match status" value="1"/>
</dbReference>
<keyword evidence="5" id="KW-1185">Reference proteome</keyword>
<accession>A0A1I7AH88</accession>
<dbReference type="InterPro" id="IPR027304">
    <property type="entry name" value="Trigger_fact/SurA_dom_sf"/>
</dbReference>
<feature type="domain" description="PpiC" evidence="3">
    <location>
        <begin position="227"/>
        <end position="330"/>
    </location>
</feature>
<dbReference type="InterPro" id="IPR046357">
    <property type="entry name" value="PPIase_dom_sf"/>
</dbReference>
<proteinExistence type="predicted"/>
<dbReference type="STRING" id="477690.SAMN05216474_2086"/>
<feature type="signal peptide" evidence="2">
    <location>
        <begin position="1"/>
        <end position="19"/>
    </location>
</feature>
<evidence type="ECO:0000313" key="4">
    <source>
        <dbReference type="EMBL" id="SFT74258.1"/>
    </source>
</evidence>
<evidence type="ECO:0000256" key="1">
    <source>
        <dbReference type="PROSITE-ProRule" id="PRU00278"/>
    </source>
</evidence>
<name>A0A1I7AH88_9FLAO</name>
<gene>
    <name evidence="4" type="ORF">SAMN05216474_2086</name>
</gene>
<organism evidence="4 5">
    <name type="scientific">Lishizhenia tianjinensis</name>
    <dbReference type="NCBI Taxonomy" id="477690"/>
    <lineage>
        <taxon>Bacteria</taxon>
        <taxon>Pseudomonadati</taxon>
        <taxon>Bacteroidota</taxon>
        <taxon>Flavobacteriia</taxon>
        <taxon>Flavobacteriales</taxon>
        <taxon>Crocinitomicaceae</taxon>
        <taxon>Lishizhenia</taxon>
    </lineage>
</organism>
<dbReference type="PANTHER" id="PTHR47245:SF2">
    <property type="entry name" value="PEPTIDYL-PROLYL CIS-TRANS ISOMERASE HP_0175-RELATED"/>
    <property type="match status" value="1"/>
</dbReference>
<sequence length="647" mass="74154">MKKLVGLSFSLLLAGLSWAQNDPVIMTVNGQKIYKSEFLQSYLKNNDAPSYAKDSLELYAQRYSDFKLKVAEAEAQGLDTIPAFVKELEGYEKQLALPYLVDSAQNELLVKEAYERMQKEIRASHILIRVDEDASPQDTLAAYNRIMNLRRKVMGGEDFASVANSRYGSEDPSVAQNNGDLGYFTAFQMVYPFENAAYNTPKGEVSMPVRTKFGYHILQITDIRDARGTISAAHILVLAQKEEELQAAKNKIDSIYAKLERGEDWSVLARKYSDDQSSRNKGGLLPDFGSRTKQRMVPVFEDEAFALTEDGQYSKPFKTQFGYHIVRRVNWKPLPSYEEMERELYNKVNRDMRGQQTQASFVVKLKKEYNFTAGAQTAPALLTGVVDSTLFNGTWKYDGTHADAVIFNYANKDYTLNDFASFLEKTQRKQPMKNVDDFVAKVYENWEKTQIIAYEESQLKNKYPAYKHLMQEYHDGILLYEIMKDEVWDKASKDTLGLKNYYQAHKEDYILPNRIDANVYELYNKKDAKQAYKMLKKGATMADLVAEFGSESDLRLRADSLILDPAKDARIKSQNLSLGLNKAYEVNKNFYVVVVNEELASRPKTYKEAKGAIIQDYQTEMENAWLEELRKKHEIVINKEVLFSLGS</sequence>
<dbReference type="PROSITE" id="PS50198">
    <property type="entry name" value="PPIC_PPIASE_2"/>
    <property type="match status" value="2"/>
</dbReference>
<evidence type="ECO:0000256" key="2">
    <source>
        <dbReference type="SAM" id="SignalP"/>
    </source>
</evidence>
<dbReference type="SUPFAM" id="SSF54534">
    <property type="entry name" value="FKBP-like"/>
    <property type="match status" value="2"/>
</dbReference>
<reference evidence="4 5" key="1">
    <citation type="submission" date="2016-10" db="EMBL/GenBank/DDBJ databases">
        <authorList>
            <person name="de Groot N.N."/>
        </authorList>
    </citation>
    <scope>NUCLEOTIDE SEQUENCE [LARGE SCALE GENOMIC DNA]</scope>
    <source>
        <strain evidence="4 5">CGMCC 1.7005</strain>
    </source>
</reference>
<dbReference type="InterPro" id="IPR050245">
    <property type="entry name" value="PrsA_foldase"/>
</dbReference>
<feature type="domain" description="PpiC" evidence="3">
    <location>
        <begin position="118"/>
        <end position="222"/>
    </location>
</feature>
<dbReference type="EMBL" id="FPAS01000003">
    <property type="protein sequence ID" value="SFT74258.1"/>
    <property type="molecule type" value="Genomic_DNA"/>
</dbReference>
<dbReference type="Proteomes" id="UP000236454">
    <property type="component" value="Unassembled WGS sequence"/>
</dbReference>
<dbReference type="OrthoDB" id="14196at2"/>
<dbReference type="InterPro" id="IPR000297">
    <property type="entry name" value="PPIase_PpiC"/>
</dbReference>
<dbReference type="Gene3D" id="3.10.50.40">
    <property type="match status" value="2"/>
</dbReference>
<dbReference type="Pfam" id="PF00639">
    <property type="entry name" value="Rotamase"/>
    <property type="match status" value="1"/>
</dbReference>
<keyword evidence="2" id="KW-0732">Signal</keyword>
<keyword evidence="1 4" id="KW-0413">Isomerase</keyword>
<dbReference type="PANTHER" id="PTHR47245">
    <property type="entry name" value="PEPTIDYLPROLYL ISOMERASE"/>
    <property type="match status" value="1"/>
</dbReference>
<protein>
    <submittedName>
        <fullName evidence="4">Peptidyl-prolyl cis-trans isomerase SurA</fullName>
    </submittedName>
</protein>
<keyword evidence="1" id="KW-0697">Rotamase</keyword>
<evidence type="ECO:0000259" key="3">
    <source>
        <dbReference type="PROSITE" id="PS50198"/>
    </source>
</evidence>
<dbReference type="Pfam" id="PF13616">
    <property type="entry name" value="Rotamase_3"/>
    <property type="match status" value="1"/>
</dbReference>
<dbReference type="RefSeq" id="WP_090249153.1">
    <property type="nucleotide sequence ID" value="NZ_FPAS01000003.1"/>
</dbReference>